<comment type="caution">
    <text evidence="1">The sequence shown here is derived from an EMBL/GenBank/DDBJ whole genome shotgun (WGS) entry which is preliminary data.</text>
</comment>
<accession>A0A146FP53</accession>
<dbReference type="EMBL" id="BCWF01000021">
    <property type="protein sequence ID" value="GAT26831.1"/>
    <property type="molecule type" value="Genomic_DNA"/>
</dbReference>
<dbReference type="Proteomes" id="UP000075230">
    <property type="component" value="Unassembled WGS sequence"/>
</dbReference>
<protein>
    <submittedName>
        <fullName evidence="1">C6 transcription factor</fullName>
    </submittedName>
</protein>
<sequence length="112" mass="12347">MSTLPPTTHVGVILNPSVRRVACDQCHAQKLRCTKLEDCHVFQVLIAIGGHQDIRQLAGHLISIQGVDKGCELQLLLIASGNRLSKDTMVEEMALPLGKTRRMCISSTFLLR</sequence>
<evidence type="ECO:0000313" key="2">
    <source>
        <dbReference type="Proteomes" id="UP000075230"/>
    </source>
</evidence>
<gene>
    <name evidence="1" type="ORF">RIB2604_02105140</name>
</gene>
<evidence type="ECO:0000313" key="1">
    <source>
        <dbReference type="EMBL" id="GAT26831.1"/>
    </source>
</evidence>
<organism evidence="1 2">
    <name type="scientific">Aspergillus kawachii</name>
    <name type="common">White koji mold</name>
    <name type="synonym">Aspergillus awamori var. kawachi</name>
    <dbReference type="NCBI Taxonomy" id="1069201"/>
    <lineage>
        <taxon>Eukaryota</taxon>
        <taxon>Fungi</taxon>
        <taxon>Dikarya</taxon>
        <taxon>Ascomycota</taxon>
        <taxon>Pezizomycotina</taxon>
        <taxon>Eurotiomycetes</taxon>
        <taxon>Eurotiomycetidae</taxon>
        <taxon>Eurotiales</taxon>
        <taxon>Aspergillaceae</taxon>
        <taxon>Aspergillus</taxon>
        <taxon>Aspergillus subgen. Circumdati</taxon>
    </lineage>
</organism>
<proteinExistence type="predicted"/>
<reference evidence="2" key="2">
    <citation type="submission" date="2016-02" db="EMBL/GenBank/DDBJ databases">
        <title>Genome sequencing of Aspergillus luchuensis NBRC 4314.</title>
        <authorList>
            <person name="Yamada O."/>
        </authorList>
    </citation>
    <scope>NUCLEOTIDE SEQUENCE [LARGE SCALE GENOMIC DNA]</scope>
    <source>
        <strain evidence="2">RIB 2604</strain>
    </source>
</reference>
<name>A0A146FP53_ASPKA</name>
<dbReference type="AlphaFoldDB" id="A0A146FP53"/>
<reference evidence="1 2" key="1">
    <citation type="journal article" date="2016" name="DNA Res.">
        <title>Genome sequence of Aspergillus luchuensis NBRC 4314.</title>
        <authorList>
            <person name="Yamada O."/>
            <person name="Machida M."/>
            <person name="Hosoyama A."/>
            <person name="Goto M."/>
            <person name="Takahashi T."/>
            <person name="Futagami T."/>
            <person name="Yamagata Y."/>
            <person name="Takeuchi M."/>
            <person name="Kobayashi T."/>
            <person name="Koike H."/>
            <person name="Abe K."/>
            <person name="Asai K."/>
            <person name="Arita M."/>
            <person name="Fujita N."/>
            <person name="Fukuda K."/>
            <person name="Higa K."/>
            <person name="Horikawa H."/>
            <person name="Ishikawa T."/>
            <person name="Jinno K."/>
            <person name="Kato Y."/>
            <person name="Kirimura K."/>
            <person name="Mizutani O."/>
            <person name="Nakasone K."/>
            <person name="Sano M."/>
            <person name="Shiraishi Y."/>
            <person name="Tsukahara M."/>
            <person name="Gomi K."/>
        </authorList>
    </citation>
    <scope>NUCLEOTIDE SEQUENCE [LARGE SCALE GENOMIC DNA]</scope>
    <source>
        <strain evidence="1 2">RIB 2604</strain>
    </source>
</reference>